<sequence>MNDTYTRVHKKKVASTSREKEHHQFCLGLDLLRGAGLMLALNSTFGLPLPGAAVVGAA</sequence>
<reference evidence="1" key="1">
    <citation type="submission" date="2014-09" db="EMBL/GenBank/DDBJ databases">
        <authorList>
            <person name="Magalhaes I.L.F."/>
            <person name="Oliveira U."/>
            <person name="Santos F.R."/>
            <person name="Vidigal T.H.D.A."/>
            <person name="Brescovit A.D."/>
            <person name="Santos A.J."/>
        </authorList>
    </citation>
    <scope>NUCLEOTIDE SEQUENCE</scope>
    <source>
        <tissue evidence="1">Shoot tissue taken approximately 20 cm above the soil surface</tissue>
    </source>
</reference>
<evidence type="ECO:0000313" key="1">
    <source>
        <dbReference type="EMBL" id="JAD33121.1"/>
    </source>
</evidence>
<protein>
    <submittedName>
        <fullName evidence="1">Uncharacterized protein</fullName>
    </submittedName>
</protein>
<name>A0A0A8Z2X4_ARUDO</name>
<reference evidence="1" key="2">
    <citation type="journal article" date="2015" name="Data Brief">
        <title>Shoot transcriptome of the giant reed, Arundo donax.</title>
        <authorList>
            <person name="Barrero R.A."/>
            <person name="Guerrero F.D."/>
            <person name="Moolhuijzen P."/>
            <person name="Goolsby J.A."/>
            <person name="Tidwell J."/>
            <person name="Bellgard S.E."/>
            <person name="Bellgard M.I."/>
        </authorList>
    </citation>
    <scope>NUCLEOTIDE SEQUENCE</scope>
    <source>
        <tissue evidence="1">Shoot tissue taken approximately 20 cm above the soil surface</tissue>
    </source>
</reference>
<organism evidence="1">
    <name type="scientific">Arundo donax</name>
    <name type="common">Giant reed</name>
    <name type="synonym">Donax arundinaceus</name>
    <dbReference type="NCBI Taxonomy" id="35708"/>
    <lineage>
        <taxon>Eukaryota</taxon>
        <taxon>Viridiplantae</taxon>
        <taxon>Streptophyta</taxon>
        <taxon>Embryophyta</taxon>
        <taxon>Tracheophyta</taxon>
        <taxon>Spermatophyta</taxon>
        <taxon>Magnoliopsida</taxon>
        <taxon>Liliopsida</taxon>
        <taxon>Poales</taxon>
        <taxon>Poaceae</taxon>
        <taxon>PACMAD clade</taxon>
        <taxon>Arundinoideae</taxon>
        <taxon>Arundineae</taxon>
        <taxon>Arundo</taxon>
    </lineage>
</organism>
<accession>A0A0A8Z2X4</accession>
<proteinExistence type="predicted"/>
<dbReference type="AlphaFoldDB" id="A0A0A8Z2X4"/>
<dbReference type="EMBL" id="GBRH01264774">
    <property type="protein sequence ID" value="JAD33121.1"/>
    <property type="molecule type" value="Transcribed_RNA"/>
</dbReference>